<evidence type="ECO:0000313" key="2">
    <source>
        <dbReference type="EMBL" id="MBA5688135.1"/>
    </source>
</evidence>
<dbReference type="InterPro" id="IPR011723">
    <property type="entry name" value="Znf/thioredoxin_put"/>
</dbReference>
<dbReference type="RefSeq" id="WP_182153973.1">
    <property type="nucleotide sequence ID" value="NZ_JACEZU010000006.1"/>
</dbReference>
<dbReference type="NCBIfam" id="TIGR02098">
    <property type="entry name" value="MJ0042_CXXC"/>
    <property type="match status" value="1"/>
</dbReference>
<accession>A0A7W2FAI2</accession>
<organism evidence="2 3">
    <name type="scientific">Rugamonas apoptosis</name>
    <dbReference type="NCBI Taxonomy" id="2758570"/>
    <lineage>
        <taxon>Bacteria</taxon>
        <taxon>Pseudomonadati</taxon>
        <taxon>Pseudomonadota</taxon>
        <taxon>Betaproteobacteria</taxon>
        <taxon>Burkholderiales</taxon>
        <taxon>Oxalobacteraceae</taxon>
        <taxon>Telluria group</taxon>
        <taxon>Rugamonas</taxon>
    </lineage>
</organism>
<protein>
    <submittedName>
        <fullName evidence="2">DUF3426 domain-containing protein</fullName>
    </submittedName>
</protein>
<dbReference type="Pfam" id="PF13719">
    <property type="entry name" value="Zn_ribbon_5"/>
    <property type="match status" value="1"/>
</dbReference>
<dbReference type="InterPro" id="IPR021834">
    <property type="entry name" value="DUF3426"/>
</dbReference>
<name>A0A7W2FAI2_9BURK</name>
<reference evidence="2 3" key="1">
    <citation type="submission" date="2020-07" db="EMBL/GenBank/DDBJ databases">
        <title>Novel species isolated from subtropical streams in China.</title>
        <authorList>
            <person name="Lu H."/>
        </authorList>
    </citation>
    <scope>NUCLEOTIDE SEQUENCE [LARGE SCALE GENOMIC DNA]</scope>
    <source>
        <strain evidence="2 3">LX47W</strain>
    </source>
</reference>
<evidence type="ECO:0000259" key="1">
    <source>
        <dbReference type="Pfam" id="PF13719"/>
    </source>
</evidence>
<comment type="caution">
    <text evidence="2">The sequence shown here is derived from an EMBL/GenBank/DDBJ whole genome shotgun (WGS) entry which is preliminary data.</text>
</comment>
<evidence type="ECO:0000313" key="3">
    <source>
        <dbReference type="Proteomes" id="UP000573499"/>
    </source>
</evidence>
<feature type="domain" description="Zinc finger/thioredoxin putative" evidence="1">
    <location>
        <begin position="3"/>
        <end position="38"/>
    </location>
</feature>
<dbReference type="AlphaFoldDB" id="A0A7W2FAI2"/>
<sequence>MALATKCPHCNTIFRVAHDQLKLRGGIVRCGACNEVFDGNAALLEPPVPPAAPIPAPPPAPAPVPAPLSAAVPFDAAMAALDTHAAAALQPATEDASVTLELDTAESADTAELANTAELADAADAADTSGTADGADAFITITSDAAYVQPATAYAQAGAPFAVPTSPSYASGIDATPTLAPMPTTAEDKLELDLDLDLDLGPATGMQDWDTAASAPADAIHLAEAAAANASTIPDVAPTPAVAAEHDLVAPVAEPERDAPFTLDDSFQLEPDDMADAGPALEIEADRLAPLNALADGRREPTWGEPATPPPAAIASATAPAALSDTNADDEDEVLVDLSPAARAQVEAPLPITASRGDDEPAFAAHAVADGLAADLASADTNTDTTPDEPGFVKRHHRRQRLGKLSTIVMSLGSVLLVGALVGQGATTFRNQLAANVPQLKPALRSLCTALGCQVELPAQIDYVTIEQGELQTLSESTFSFTTLLRNQGPTAQAWPDIELRLDDASDKAVLRRVFAPRDYLGPDADLGKGFAPHSEQSVKLYFELKQLKASGYHIAVFYP</sequence>
<proteinExistence type="predicted"/>
<dbReference type="EMBL" id="JACEZU010000006">
    <property type="protein sequence ID" value="MBA5688135.1"/>
    <property type="molecule type" value="Genomic_DNA"/>
</dbReference>
<dbReference type="Proteomes" id="UP000573499">
    <property type="component" value="Unassembled WGS sequence"/>
</dbReference>
<keyword evidence="3" id="KW-1185">Reference proteome</keyword>
<dbReference type="Pfam" id="PF11906">
    <property type="entry name" value="DUF3426"/>
    <property type="match status" value="1"/>
</dbReference>
<gene>
    <name evidence="2" type="ORF">H3H39_13885</name>
</gene>